<keyword evidence="2" id="KW-1185">Reference proteome</keyword>
<sequence>MLVLLILTIISKDTSERRALAQSHIKARKTSILHRREDSPEAFKANHLVAVYGISGKFGCTFLSYLTCHPGVCISRRRSEAEKERRKRTSTS</sequence>
<protein>
    <submittedName>
        <fullName evidence="1">Uncharacterized protein</fullName>
    </submittedName>
</protein>
<dbReference type="Proteomes" id="UP000050525">
    <property type="component" value="Unassembled WGS sequence"/>
</dbReference>
<evidence type="ECO:0000313" key="2">
    <source>
        <dbReference type="Proteomes" id="UP000050525"/>
    </source>
</evidence>
<dbReference type="EMBL" id="AKHW03006155">
    <property type="protein sequence ID" value="KYO24062.1"/>
    <property type="molecule type" value="Genomic_DNA"/>
</dbReference>
<reference evidence="1 2" key="1">
    <citation type="journal article" date="2012" name="Genome Biol.">
        <title>Sequencing three crocodilian genomes to illuminate the evolution of archosaurs and amniotes.</title>
        <authorList>
            <person name="St John J.A."/>
            <person name="Braun E.L."/>
            <person name="Isberg S.R."/>
            <person name="Miles L.G."/>
            <person name="Chong A.Y."/>
            <person name="Gongora J."/>
            <person name="Dalzell P."/>
            <person name="Moran C."/>
            <person name="Bed'hom B."/>
            <person name="Abzhanov A."/>
            <person name="Burgess S.C."/>
            <person name="Cooksey A.M."/>
            <person name="Castoe T.A."/>
            <person name="Crawford N.G."/>
            <person name="Densmore L.D."/>
            <person name="Drew J.C."/>
            <person name="Edwards S.V."/>
            <person name="Faircloth B.C."/>
            <person name="Fujita M.K."/>
            <person name="Greenwold M.J."/>
            <person name="Hoffmann F.G."/>
            <person name="Howard J.M."/>
            <person name="Iguchi T."/>
            <person name="Janes D.E."/>
            <person name="Khan S.Y."/>
            <person name="Kohno S."/>
            <person name="de Koning A.J."/>
            <person name="Lance S.L."/>
            <person name="McCarthy F.M."/>
            <person name="McCormack J.E."/>
            <person name="Merchant M.E."/>
            <person name="Peterson D.G."/>
            <person name="Pollock D.D."/>
            <person name="Pourmand N."/>
            <person name="Raney B.J."/>
            <person name="Roessler K.A."/>
            <person name="Sanford J.R."/>
            <person name="Sawyer R.H."/>
            <person name="Schmidt C.J."/>
            <person name="Triplett E.W."/>
            <person name="Tuberville T.D."/>
            <person name="Venegas-Anaya M."/>
            <person name="Howard J.T."/>
            <person name="Jarvis E.D."/>
            <person name="Guillette L.J.Jr."/>
            <person name="Glenn T.C."/>
            <person name="Green R.E."/>
            <person name="Ray D.A."/>
        </authorList>
    </citation>
    <scope>NUCLEOTIDE SEQUENCE [LARGE SCALE GENOMIC DNA]</scope>
    <source>
        <strain evidence="1">KSC_2009_1</strain>
    </source>
</reference>
<dbReference type="AlphaFoldDB" id="A0A151MHR0"/>
<accession>A0A151MHR0</accession>
<organism evidence="1 2">
    <name type="scientific">Alligator mississippiensis</name>
    <name type="common">American alligator</name>
    <dbReference type="NCBI Taxonomy" id="8496"/>
    <lineage>
        <taxon>Eukaryota</taxon>
        <taxon>Metazoa</taxon>
        <taxon>Chordata</taxon>
        <taxon>Craniata</taxon>
        <taxon>Vertebrata</taxon>
        <taxon>Euteleostomi</taxon>
        <taxon>Archelosauria</taxon>
        <taxon>Archosauria</taxon>
        <taxon>Crocodylia</taxon>
        <taxon>Alligatoridae</taxon>
        <taxon>Alligatorinae</taxon>
        <taxon>Alligator</taxon>
    </lineage>
</organism>
<name>A0A151MHR0_ALLMI</name>
<comment type="caution">
    <text evidence="1">The sequence shown here is derived from an EMBL/GenBank/DDBJ whole genome shotgun (WGS) entry which is preliminary data.</text>
</comment>
<proteinExistence type="predicted"/>
<evidence type="ECO:0000313" key="1">
    <source>
        <dbReference type="EMBL" id="KYO24062.1"/>
    </source>
</evidence>
<gene>
    <name evidence="1" type="ORF">Y1Q_0004643</name>
</gene>